<evidence type="ECO:0000313" key="1">
    <source>
        <dbReference type="EMBL" id="KHK66718.1"/>
    </source>
</evidence>
<dbReference type="Proteomes" id="UP000030949">
    <property type="component" value="Unassembled WGS sequence"/>
</dbReference>
<dbReference type="AlphaFoldDB" id="A0A0B1ZBM8"/>
<comment type="caution">
    <text evidence="1">The sequence shown here is derived from an EMBL/GenBank/DDBJ whole genome shotgun (WGS) entry which is preliminary data.</text>
</comment>
<organism evidence="1 2">
    <name type="scientific">Pseudomonas frederiksbergensis</name>
    <dbReference type="NCBI Taxonomy" id="104087"/>
    <lineage>
        <taxon>Bacteria</taxon>
        <taxon>Pseudomonadati</taxon>
        <taxon>Pseudomonadota</taxon>
        <taxon>Gammaproteobacteria</taxon>
        <taxon>Pseudomonadales</taxon>
        <taxon>Pseudomonadaceae</taxon>
        <taxon>Pseudomonas</taxon>
    </lineage>
</organism>
<accession>A0A0B1ZBM8</accession>
<protein>
    <submittedName>
        <fullName evidence="1">Uncharacterized protein</fullName>
    </submittedName>
</protein>
<dbReference type="EMBL" id="JQGJ01000001">
    <property type="protein sequence ID" value="KHK66718.1"/>
    <property type="molecule type" value="Genomic_DNA"/>
</dbReference>
<gene>
    <name evidence="1" type="ORF">JZ00_02440</name>
</gene>
<evidence type="ECO:0000313" key="2">
    <source>
        <dbReference type="Proteomes" id="UP000030949"/>
    </source>
</evidence>
<name>A0A0B1ZBM8_9PSED</name>
<proteinExistence type="predicted"/>
<reference evidence="2" key="1">
    <citation type="submission" date="2015-03" db="EMBL/GenBank/DDBJ databases">
        <title>Pseudomonas frederiksbergensis hydrocarbon degrader.</title>
        <authorList>
            <person name="Brown L.M."/>
            <person name="Ruiz O.N."/>
            <person name="Mueller S."/>
            <person name="Gunasekera T.S."/>
        </authorList>
    </citation>
    <scope>NUCLEOTIDE SEQUENCE [LARGE SCALE GENOMIC DNA]</scope>
    <source>
        <strain evidence="2">SI8</strain>
    </source>
</reference>
<sequence>MWQRLRYICQYIQVNRNDERAADSMADSRGNEHREPSVLALRAFHGHRHIEADGYLMSLMVMPILMAGTASKDRQPRR</sequence>